<dbReference type="EMBL" id="VJMJ01000066">
    <property type="protein sequence ID" value="KAF0739182.1"/>
    <property type="molecule type" value="Genomic_DNA"/>
</dbReference>
<keyword evidence="2" id="KW-1185">Reference proteome</keyword>
<sequence length="379" mass="44735">MENTMKDDDNDEEELDMELLEKFDHKLRRRIYLRKMRQIYRNEERQEREYLHHKIAELEEIIKPLQEQAARRKAWTLLPWKDIADVLGEECDNATTEWSHLKAQVEEYEEIVRIMKKWVATNCALKCSLDDRVSTWRDNSLPANPQSRHLGKEWITKQLYYNATRMFHAYGFPPTDCMDDFHLFDMDLETSAGVQYVFGGQFNDVSSESLALLYCGQTCSVLMANLQHRIPSETVKESDGDMQLHQMVTDNGEFVNVLAASFNEEGRFVAVVQDILDDETVELDDRFRLRRYRTYWVEVFCLPSGQWKRRFLYLLSQQCGPLGPIRLEEEALTWGCNLEDVAPQLRPVRFRHEFLKMCARLCPHGGFFNPENAASRRRR</sequence>
<dbReference type="AlphaFoldDB" id="A0A6G0XG27"/>
<evidence type="ECO:0000313" key="2">
    <source>
        <dbReference type="Proteomes" id="UP000481153"/>
    </source>
</evidence>
<proteinExistence type="predicted"/>
<name>A0A6G0XG27_9STRA</name>
<evidence type="ECO:0000313" key="1">
    <source>
        <dbReference type="EMBL" id="KAF0739182.1"/>
    </source>
</evidence>
<protein>
    <submittedName>
        <fullName evidence="1">Uncharacterized protein</fullName>
    </submittedName>
</protein>
<dbReference type="Proteomes" id="UP000481153">
    <property type="component" value="Unassembled WGS sequence"/>
</dbReference>
<accession>A0A6G0XG27</accession>
<comment type="caution">
    <text evidence="1">The sequence shown here is derived from an EMBL/GenBank/DDBJ whole genome shotgun (WGS) entry which is preliminary data.</text>
</comment>
<gene>
    <name evidence="1" type="ORF">Ae201684_005107</name>
</gene>
<reference evidence="1 2" key="1">
    <citation type="submission" date="2019-07" db="EMBL/GenBank/DDBJ databases">
        <title>Genomics analysis of Aphanomyces spp. identifies a new class of oomycete effector associated with host adaptation.</title>
        <authorList>
            <person name="Gaulin E."/>
        </authorList>
    </citation>
    <scope>NUCLEOTIDE SEQUENCE [LARGE SCALE GENOMIC DNA]</scope>
    <source>
        <strain evidence="1 2">ATCC 201684</strain>
    </source>
</reference>
<organism evidence="1 2">
    <name type="scientific">Aphanomyces euteiches</name>
    <dbReference type="NCBI Taxonomy" id="100861"/>
    <lineage>
        <taxon>Eukaryota</taxon>
        <taxon>Sar</taxon>
        <taxon>Stramenopiles</taxon>
        <taxon>Oomycota</taxon>
        <taxon>Saprolegniomycetes</taxon>
        <taxon>Saprolegniales</taxon>
        <taxon>Verrucalvaceae</taxon>
        <taxon>Aphanomyces</taxon>
    </lineage>
</organism>
<dbReference type="VEuPathDB" id="FungiDB:AeMF1_018827"/>